<feature type="domain" description="T-SNARE coiled-coil homology" evidence="3">
    <location>
        <begin position="11"/>
        <end position="53"/>
    </location>
</feature>
<proteinExistence type="predicted"/>
<dbReference type="GO" id="GO:0015031">
    <property type="term" value="P:protein transport"/>
    <property type="evidence" value="ECO:0007669"/>
    <property type="project" value="UniProtKB-KW"/>
</dbReference>
<dbReference type="EMBL" id="CAUYUE010000017">
    <property type="protein sequence ID" value="CAK0787670.1"/>
    <property type="molecule type" value="Genomic_DNA"/>
</dbReference>
<sequence>MTATKVLTVQVGQSRDAVAQGTTELVQAKRYMKKRQRLACCLGVLVLIVCAVIAIAVTLSLHPWSR</sequence>
<evidence type="ECO:0000259" key="3">
    <source>
        <dbReference type="Pfam" id="PF05739"/>
    </source>
</evidence>
<comment type="caution">
    <text evidence="4">The sequence shown here is derived from an EMBL/GenBank/DDBJ whole genome shotgun (WGS) entry which is preliminary data.</text>
</comment>
<name>A0AAV1INH8_9CHLO</name>
<keyword evidence="5" id="KW-1185">Reference proteome</keyword>
<keyword evidence="2" id="KW-1133">Transmembrane helix</keyword>
<evidence type="ECO:0000313" key="4">
    <source>
        <dbReference type="EMBL" id="CAK0787670.1"/>
    </source>
</evidence>
<dbReference type="Pfam" id="PF05739">
    <property type="entry name" value="SNARE"/>
    <property type="match status" value="1"/>
</dbReference>
<organism evidence="4 5">
    <name type="scientific">Coccomyxa viridis</name>
    <dbReference type="NCBI Taxonomy" id="1274662"/>
    <lineage>
        <taxon>Eukaryota</taxon>
        <taxon>Viridiplantae</taxon>
        <taxon>Chlorophyta</taxon>
        <taxon>core chlorophytes</taxon>
        <taxon>Trebouxiophyceae</taxon>
        <taxon>Trebouxiophyceae incertae sedis</taxon>
        <taxon>Coccomyxaceae</taxon>
        <taxon>Coccomyxa</taxon>
    </lineage>
</organism>
<accession>A0AAV1INH8</accession>
<evidence type="ECO:0000313" key="5">
    <source>
        <dbReference type="Proteomes" id="UP001314263"/>
    </source>
</evidence>
<dbReference type="InterPro" id="IPR000727">
    <property type="entry name" value="T_SNARE_dom"/>
</dbReference>
<evidence type="ECO:0000256" key="1">
    <source>
        <dbReference type="ARBA" id="ARBA00022927"/>
    </source>
</evidence>
<keyword evidence="2" id="KW-0812">Transmembrane</keyword>
<gene>
    <name evidence="4" type="ORF">CVIRNUC_010892</name>
</gene>
<reference evidence="4 5" key="1">
    <citation type="submission" date="2023-10" db="EMBL/GenBank/DDBJ databases">
        <authorList>
            <person name="Maclean D."/>
            <person name="Macfadyen A."/>
        </authorList>
    </citation>
    <scope>NUCLEOTIDE SEQUENCE [LARGE SCALE GENOMIC DNA]</scope>
</reference>
<keyword evidence="2" id="KW-0472">Membrane</keyword>
<keyword evidence="1" id="KW-0813">Transport</keyword>
<feature type="transmembrane region" description="Helical" evidence="2">
    <location>
        <begin position="38"/>
        <end position="61"/>
    </location>
</feature>
<dbReference type="Gene3D" id="1.20.5.110">
    <property type="match status" value="1"/>
</dbReference>
<dbReference type="AlphaFoldDB" id="A0AAV1INH8"/>
<evidence type="ECO:0000256" key="2">
    <source>
        <dbReference type="SAM" id="Phobius"/>
    </source>
</evidence>
<dbReference type="Proteomes" id="UP001314263">
    <property type="component" value="Unassembled WGS sequence"/>
</dbReference>
<protein>
    <recommendedName>
        <fullName evidence="3">t-SNARE coiled-coil homology domain-containing protein</fullName>
    </recommendedName>
</protein>
<keyword evidence="1" id="KW-0653">Protein transport</keyword>